<protein>
    <recommendedName>
        <fullName evidence="1">DUF7734 domain-containing protein</fullName>
    </recommendedName>
</protein>
<gene>
    <name evidence="2" type="ORF">CWATWH0003_2103</name>
</gene>
<reference evidence="2 3" key="1">
    <citation type="journal article" date="2011" name="Front. Microbiol.">
        <title>Two Strains of Crocosphaera watsonii with Highly Conserved Genomes are Distinguished by Strain-Specific Features.</title>
        <authorList>
            <person name="Bench S.R."/>
            <person name="Ilikchyan I.N."/>
            <person name="Tripp H.J."/>
            <person name="Zehr J.P."/>
        </authorList>
    </citation>
    <scope>NUCLEOTIDE SEQUENCE [LARGE SCALE GENOMIC DNA]</scope>
    <source>
        <strain evidence="2 3">WH 0003</strain>
    </source>
</reference>
<evidence type="ECO:0000313" key="2">
    <source>
        <dbReference type="EMBL" id="EHJ13207.1"/>
    </source>
</evidence>
<dbReference type="InterPro" id="IPR056636">
    <property type="entry name" value="DUF7734"/>
</dbReference>
<dbReference type="EMBL" id="AESD01000325">
    <property type="protein sequence ID" value="EHJ13207.1"/>
    <property type="molecule type" value="Genomic_DNA"/>
</dbReference>
<dbReference type="Proteomes" id="UP000003477">
    <property type="component" value="Unassembled WGS sequence"/>
</dbReference>
<name>G5J3M7_CROWT</name>
<sequence length="94" mass="10904">MSLSKIQQLEKYTIKHPQEVLLITVVIEEEKDKVMIFKGFSSSLMGPTEFNAEIPLISETAEIISIDRLQSPYNPKEPKYIEKGLTWEKMENLF</sequence>
<dbReference type="PATRIC" id="fig|423471.3.peg.1971"/>
<comment type="caution">
    <text evidence="2">The sequence shown here is derived from an EMBL/GenBank/DDBJ whole genome shotgun (WGS) entry which is preliminary data.</text>
</comment>
<dbReference type="Pfam" id="PF24869">
    <property type="entry name" value="DUF7734"/>
    <property type="match status" value="1"/>
</dbReference>
<accession>G5J3M7</accession>
<dbReference type="RefSeq" id="WP_007310406.1">
    <property type="nucleotide sequence ID" value="NZ_AESD01000325.1"/>
</dbReference>
<dbReference type="AlphaFoldDB" id="G5J3M7"/>
<organism evidence="2 3">
    <name type="scientific">Crocosphaera watsonii WH 0003</name>
    <dbReference type="NCBI Taxonomy" id="423471"/>
    <lineage>
        <taxon>Bacteria</taxon>
        <taxon>Bacillati</taxon>
        <taxon>Cyanobacteriota</taxon>
        <taxon>Cyanophyceae</taxon>
        <taxon>Oscillatoriophycideae</taxon>
        <taxon>Chroococcales</taxon>
        <taxon>Aphanothecaceae</taxon>
        <taxon>Crocosphaera</taxon>
    </lineage>
</organism>
<dbReference type="PANTHER" id="PTHR36729:SF2">
    <property type="entry name" value="EXPRESSED PROTEIN"/>
    <property type="match status" value="1"/>
</dbReference>
<feature type="domain" description="DUF7734" evidence="1">
    <location>
        <begin position="6"/>
        <end position="93"/>
    </location>
</feature>
<dbReference type="PANTHER" id="PTHR36729">
    <property type="entry name" value="EXPRESSED PROTEIN"/>
    <property type="match status" value="1"/>
</dbReference>
<evidence type="ECO:0000313" key="3">
    <source>
        <dbReference type="Proteomes" id="UP000003477"/>
    </source>
</evidence>
<evidence type="ECO:0000259" key="1">
    <source>
        <dbReference type="Pfam" id="PF24869"/>
    </source>
</evidence>
<dbReference type="GeneID" id="88765824"/>
<proteinExistence type="predicted"/>